<dbReference type="RefSeq" id="XP_030917262.1">
    <property type="nucleotide sequence ID" value="XM_031061402.1"/>
</dbReference>
<organism evidence="1 2">
    <name type="scientific">Geospiza fortis</name>
    <name type="common">Medium ground-finch</name>
    <dbReference type="NCBI Taxonomy" id="48883"/>
    <lineage>
        <taxon>Eukaryota</taxon>
        <taxon>Metazoa</taxon>
        <taxon>Chordata</taxon>
        <taxon>Craniata</taxon>
        <taxon>Vertebrata</taxon>
        <taxon>Euteleostomi</taxon>
        <taxon>Archelosauria</taxon>
        <taxon>Archosauria</taxon>
        <taxon>Dinosauria</taxon>
        <taxon>Saurischia</taxon>
        <taxon>Theropoda</taxon>
        <taxon>Coelurosauria</taxon>
        <taxon>Aves</taxon>
        <taxon>Neognathae</taxon>
        <taxon>Neoaves</taxon>
        <taxon>Telluraves</taxon>
        <taxon>Australaves</taxon>
        <taxon>Passeriformes</taxon>
        <taxon>Thraupidae</taxon>
        <taxon>Geospiza</taxon>
    </lineage>
</organism>
<name>A0A8N5EWJ7_GEOFO</name>
<dbReference type="AlphaFoldDB" id="A0A8N5EWJ7"/>
<protein>
    <submittedName>
        <fullName evidence="2">Uncharacterized protein LOC115948476 isoform X1</fullName>
    </submittedName>
</protein>
<evidence type="ECO:0000313" key="1">
    <source>
        <dbReference type="Proteomes" id="UP000504602"/>
    </source>
</evidence>
<dbReference type="GeneID" id="115948476"/>
<keyword evidence="1" id="KW-1185">Reference proteome</keyword>
<proteinExistence type="predicted"/>
<gene>
    <name evidence="2" type="primary">LOC115948476</name>
</gene>
<dbReference type="Proteomes" id="UP000504602">
    <property type="component" value="Unplaced"/>
</dbReference>
<accession>A0A8N5EWJ7</accession>
<sequence>MILPLLDKYFQRTASQSLTQTEQHLSGGKKSIQEDLVTHCNLSQMNLQVFAASLFLTWMCSVICFPHSTETGTAEGHKSNHLHGSLDLTHQEQHHIQQKGKHRGIAWAGVCRGADGKGWEPGGLALGTPPPGGLPRTVAVSSRPGRWPRAHGIRPCRSPLETSFCWERQAVAATLCLPSQMELPSASPAVLKDDIALPGSHLFTQG</sequence>
<dbReference type="OrthoDB" id="10631566at2759"/>
<evidence type="ECO:0000313" key="2">
    <source>
        <dbReference type="RefSeq" id="XP_030917262.1"/>
    </source>
</evidence>
<reference evidence="2" key="1">
    <citation type="submission" date="2025-08" db="UniProtKB">
        <authorList>
            <consortium name="RefSeq"/>
        </authorList>
    </citation>
    <scope>IDENTIFICATION</scope>
</reference>